<protein>
    <submittedName>
        <fullName evidence="2">Uncharacterized protein</fullName>
    </submittedName>
</protein>
<dbReference type="EMBL" id="JASSZA010000005">
    <property type="protein sequence ID" value="KAK2111110.1"/>
    <property type="molecule type" value="Genomic_DNA"/>
</dbReference>
<dbReference type="Proteomes" id="UP001266305">
    <property type="component" value="Unassembled WGS sequence"/>
</dbReference>
<proteinExistence type="predicted"/>
<gene>
    <name evidence="2" type="ORF">P7K49_010856</name>
</gene>
<evidence type="ECO:0000313" key="3">
    <source>
        <dbReference type="Proteomes" id="UP001266305"/>
    </source>
</evidence>
<evidence type="ECO:0000313" key="2">
    <source>
        <dbReference type="EMBL" id="KAK2111110.1"/>
    </source>
</evidence>
<organism evidence="2 3">
    <name type="scientific">Saguinus oedipus</name>
    <name type="common">Cotton-top tamarin</name>
    <name type="synonym">Oedipomidas oedipus</name>
    <dbReference type="NCBI Taxonomy" id="9490"/>
    <lineage>
        <taxon>Eukaryota</taxon>
        <taxon>Metazoa</taxon>
        <taxon>Chordata</taxon>
        <taxon>Craniata</taxon>
        <taxon>Vertebrata</taxon>
        <taxon>Euteleostomi</taxon>
        <taxon>Mammalia</taxon>
        <taxon>Eutheria</taxon>
        <taxon>Euarchontoglires</taxon>
        <taxon>Primates</taxon>
        <taxon>Haplorrhini</taxon>
        <taxon>Platyrrhini</taxon>
        <taxon>Cebidae</taxon>
        <taxon>Callitrichinae</taxon>
        <taxon>Saguinus</taxon>
    </lineage>
</organism>
<feature type="compositionally biased region" description="Basic and acidic residues" evidence="1">
    <location>
        <begin position="1"/>
        <end position="19"/>
    </location>
</feature>
<sequence length="231" mass="25006">MERGYHESEPQLMSKDEHGSFTSALWSSGKEEDKLNGQAGARQAEAPEVGAMVKRRQGTGDAGAHEAVAELREGKGHFSRTLQTSLSILHPSDNLKGLLIPTLSKASGTSNGDGEQVSHISVQIEEEPAGAFLCLRGSRARTSLRMKKEQCVPGLSLLLESSPPRVTETSPAPPELTWFLETILSLRNLFSDLIIIFTSSFLSTPSSGGADSWTYDNLVNTTYKARRATFG</sequence>
<feature type="region of interest" description="Disordered" evidence="1">
    <location>
        <begin position="1"/>
        <end position="48"/>
    </location>
</feature>
<comment type="caution">
    <text evidence="2">The sequence shown here is derived from an EMBL/GenBank/DDBJ whole genome shotgun (WGS) entry which is preliminary data.</text>
</comment>
<reference evidence="2 3" key="1">
    <citation type="submission" date="2023-05" db="EMBL/GenBank/DDBJ databases">
        <title>B98-5 Cell Line De Novo Hybrid Assembly: An Optical Mapping Approach.</title>
        <authorList>
            <person name="Kananen K."/>
            <person name="Auerbach J.A."/>
            <person name="Kautto E."/>
            <person name="Blachly J.S."/>
        </authorList>
    </citation>
    <scope>NUCLEOTIDE SEQUENCE [LARGE SCALE GENOMIC DNA]</scope>
    <source>
        <strain evidence="2">B95-8</strain>
        <tissue evidence="2">Cell line</tissue>
    </source>
</reference>
<keyword evidence="3" id="KW-1185">Reference proteome</keyword>
<evidence type="ECO:0000256" key="1">
    <source>
        <dbReference type="SAM" id="MobiDB-lite"/>
    </source>
</evidence>
<name>A0ABQ9VP00_SAGOE</name>
<accession>A0ABQ9VP00</accession>